<feature type="transmembrane region" description="Helical" evidence="8">
    <location>
        <begin position="131"/>
        <end position="151"/>
    </location>
</feature>
<keyword evidence="1 8" id="KW-0813">Transport</keyword>
<comment type="similarity">
    <text evidence="8">Belongs to the MntP (TC 9.B.29) family.</text>
</comment>
<name>A0A3N1VNQ1_9BACT</name>
<dbReference type="AlphaFoldDB" id="A0A3N1VNQ1"/>
<evidence type="ECO:0000256" key="1">
    <source>
        <dbReference type="ARBA" id="ARBA00022448"/>
    </source>
</evidence>
<feature type="transmembrane region" description="Helical" evidence="8">
    <location>
        <begin position="105"/>
        <end position="125"/>
    </location>
</feature>
<comment type="caution">
    <text evidence="9">The sequence shown here is derived from an EMBL/GenBank/DDBJ whole genome shotgun (WGS) entry which is preliminary data.</text>
</comment>
<feature type="transmembrane region" description="Helical" evidence="8">
    <location>
        <begin position="37"/>
        <end position="60"/>
    </location>
</feature>
<comment type="function">
    <text evidence="8">Probably functions as a manganese efflux pump.</text>
</comment>
<keyword evidence="3 8" id="KW-0812">Transmembrane</keyword>
<organism evidence="9 10">
    <name type="scientific">Desulfosoma caldarium</name>
    <dbReference type="NCBI Taxonomy" id="610254"/>
    <lineage>
        <taxon>Bacteria</taxon>
        <taxon>Pseudomonadati</taxon>
        <taxon>Thermodesulfobacteriota</taxon>
        <taxon>Syntrophobacteria</taxon>
        <taxon>Syntrophobacterales</taxon>
        <taxon>Syntrophobacteraceae</taxon>
        <taxon>Desulfosoma</taxon>
    </lineage>
</organism>
<keyword evidence="6 8" id="KW-0472">Membrane</keyword>
<evidence type="ECO:0000256" key="3">
    <source>
        <dbReference type="ARBA" id="ARBA00022692"/>
    </source>
</evidence>
<sequence>MSALETLLLAVALGCDAFAVGLGVGTRFCAPRQIFRLAFHFGLFQFAMPLLGWTMGLYLVSLVRRWGPWLAFLLLVFIGGKMAYESLRDEESYEVCADPTRGMSLVVLSVATSMDALGVGFSLGILGRDLLGAAVCIGITAALMTWAAMRIGNRLSALWGRRMGVFGGLVLIAIAFKLVLG</sequence>
<dbReference type="OrthoDB" id="9811590at2"/>
<feature type="transmembrane region" description="Helical" evidence="8">
    <location>
        <begin position="163"/>
        <end position="180"/>
    </location>
</feature>
<dbReference type="Pfam" id="PF02659">
    <property type="entry name" value="Mntp"/>
    <property type="match status" value="1"/>
</dbReference>
<dbReference type="InterPro" id="IPR022929">
    <property type="entry name" value="Put_MntP"/>
</dbReference>
<keyword evidence="7 8" id="KW-0464">Manganese</keyword>
<dbReference type="PANTHER" id="PTHR35529:SF1">
    <property type="entry name" value="MANGANESE EFFLUX PUMP MNTP-RELATED"/>
    <property type="match status" value="1"/>
</dbReference>
<evidence type="ECO:0000256" key="8">
    <source>
        <dbReference type="HAMAP-Rule" id="MF_01521"/>
    </source>
</evidence>
<dbReference type="Proteomes" id="UP000276223">
    <property type="component" value="Unassembled WGS sequence"/>
</dbReference>
<dbReference type="HAMAP" id="MF_01521">
    <property type="entry name" value="MntP_pump"/>
    <property type="match status" value="1"/>
</dbReference>
<keyword evidence="2 8" id="KW-1003">Cell membrane</keyword>
<dbReference type="InterPro" id="IPR003810">
    <property type="entry name" value="Mntp/YtaF"/>
</dbReference>
<evidence type="ECO:0000256" key="4">
    <source>
        <dbReference type="ARBA" id="ARBA00022989"/>
    </source>
</evidence>
<evidence type="ECO:0000256" key="7">
    <source>
        <dbReference type="ARBA" id="ARBA00023211"/>
    </source>
</evidence>
<gene>
    <name evidence="8" type="primary">mntP</name>
    <name evidence="9" type="ORF">EDC27_0725</name>
</gene>
<keyword evidence="5 8" id="KW-0406">Ion transport</keyword>
<evidence type="ECO:0000313" key="10">
    <source>
        <dbReference type="Proteomes" id="UP000276223"/>
    </source>
</evidence>
<evidence type="ECO:0000256" key="5">
    <source>
        <dbReference type="ARBA" id="ARBA00023065"/>
    </source>
</evidence>
<feature type="transmembrane region" description="Helical" evidence="8">
    <location>
        <begin position="6"/>
        <end position="25"/>
    </location>
</feature>
<evidence type="ECO:0000256" key="6">
    <source>
        <dbReference type="ARBA" id="ARBA00023136"/>
    </source>
</evidence>
<reference evidence="9 10" key="1">
    <citation type="submission" date="2018-11" db="EMBL/GenBank/DDBJ databases">
        <title>Genomic Encyclopedia of Type Strains, Phase IV (KMG-IV): sequencing the most valuable type-strain genomes for metagenomic binning, comparative biology and taxonomic classification.</title>
        <authorList>
            <person name="Goeker M."/>
        </authorList>
    </citation>
    <scope>NUCLEOTIDE SEQUENCE [LARGE SCALE GENOMIC DNA]</scope>
    <source>
        <strain evidence="9 10">DSM 22027</strain>
    </source>
</reference>
<keyword evidence="10" id="KW-1185">Reference proteome</keyword>
<feature type="transmembrane region" description="Helical" evidence="8">
    <location>
        <begin position="66"/>
        <end position="84"/>
    </location>
</feature>
<protein>
    <recommendedName>
        <fullName evidence="8">Putative manganese efflux pump MntP</fullName>
    </recommendedName>
</protein>
<keyword evidence="4 8" id="KW-1133">Transmembrane helix</keyword>
<proteinExistence type="inferred from homology"/>
<evidence type="ECO:0000313" key="9">
    <source>
        <dbReference type="EMBL" id="ROR01547.1"/>
    </source>
</evidence>
<dbReference type="GO" id="GO:0005886">
    <property type="term" value="C:plasma membrane"/>
    <property type="evidence" value="ECO:0007669"/>
    <property type="project" value="UniProtKB-SubCell"/>
</dbReference>
<comment type="subcellular location">
    <subcellularLocation>
        <location evidence="8">Cell membrane</location>
        <topology evidence="8">Multi-pass membrane protein</topology>
    </subcellularLocation>
</comment>
<dbReference type="PANTHER" id="PTHR35529">
    <property type="entry name" value="MANGANESE EFFLUX PUMP MNTP-RELATED"/>
    <property type="match status" value="1"/>
</dbReference>
<dbReference type="GO" id="GO:0005384">
    <property type="term" value="F:manganese ion transmembrane transporter activity"/>
    <property type="evidence" value="ECO:0007669"/>
    <property type="project" value="UniProtKB-UniRule"/>
</dbReference>
<dbReference type="EMBL" id="RJVA01000010">
    <property type="protein sequence ID" value="ROR01547.1"/>
    <property type="molecule type" value="Genomic_DNA"/>
</dbReference>
<accession>A0A3N1VNQ1</accession>
<dbReference type="RefSeq" id="WP_123289263.1">
    <property type="nucleotide sequence ID" value="NZ_RJVA01000010.1"/>
</dbReference>
<evidence type="ECO:0000256" key="2">
    <source>
        <dbReference type="ARBA" id="ARBA00022475"/>
    </source>
</evidence>